<dbReference type="EC" id="3.1.26.11" evidence="1"/>
<dbReference type="SUPFAM" id="SSF56281">
    <property type="entry name" value="Metallo-hydrolase/oxidoreductase"/>
    <property type="match status" value="1"/>
</dbReference>
<sequence length="360" mass="42533">MLQPFKIFSMRNPENANCTLLKHVPFHRRVPNTTFIVDYYKMLVSDVENTFLTHFHSDHYYGLKRSFNKNIFCSTTTANLVKLNIKVDVKYINEMEMNTVYRVDNVDIMCFEANHCPGAVGFIFCVQNVYYLHTGDFRFNVEMHANLQSLISIVRPGNNVNYFDTVFYDNTYEDYMHFDSQDDVIFNVITDIFSRNISMNTLAPIQTKYVFPSYSVGKEKLFLSVAYFFNWKVKTTEKKIMNIECYSAYTRRQINKSVVDCCERIRERLRSSSRIYPVFTKTSVQITKDCKDEPLSYVKTDLDDAVIEVIPFNYVNRVKLNELYGKTKFQRIVVICGTGWKREKRCFNLTKKIEKWLKKV</sequence>
<dbReference type="VEuPathDB" id="MicrosporidiaDB:THOM_0280"/>
<organism evidence="1 2">
    <name type="scientific">Trachipleistophora hominis</name>
    <name type="common">Microsporidian parasite</name>
    <dbReference type="NCBI Taxonomy" id="72359"/>
    <lineage>
        <taxon>Eukaryota</taxon>
        <taxon>Fungi</taxon>
        <taxon>Fungi incertae sedis</taxon>
        <taxon>Microsporidia</taxon>
        <taxon>Pleistophoridae</taxon>
        <taxon>Trachipleistophora</taxon>
    </lineage>
</organism>
<dbReference type="PANTHER" id="PTHR23240:SF6">
    <property type="entry name" value="DNA CROSS-LINK REPAIR 1A PROTEIN"/>
    <property type="match status" value="1"/>
</dbReference>
<dbReference type="OrthoDB" id="262529at2759"/>
<dbReference type="HOGENOM" id="CLU_005260_2_1_1"/>
<protein>
    <submittedName>
        <fullName evidence="1">TRNase Z</fullName>
        <ecNumber evidence="1">3.1.26.11</ecNumber>
    </submittedName>
</protein>
<dbReference type="AlphaFoldDB" id="L7K065"/>
<dbReference type="GO" id="GO:0006303">
    <property type="term" value="P:double-strand break repair via nonhomologous end joining"/>
    <property type="evidence" value="ECO:0007669"/>
    <property type="project" value="TreeGrafter"/>
</dbReference>
<dbReference type="InterPro" id="IPR036866">
    <property type="entry name" value="RibonucZ/Hydroxyglut_hydro"/>
</dbReference>
<dbReference type="GO" id="GO:0036297">
    <property type="term" value="P:interstrand cross-link repair"/>
    <property type="evidence" value="ECO:0007669"/>
    <property type="project" value="TreeGrafter"/>
</dbReference>
<proteinExistence type="predicted"/>
<dbReference type="STRING" id="72359.L7K065"/>
<keyword evidence="2" id="KW-1185">Reference proteome</keyword>
<evidence type="ECO:0000313" key="1">
    <source>
        <dbReference type="EMBL" id="ELQ76726.1"/>
    </source>
</evidence>
<dbReference type="EMBL" id="JH993826">
    <property type="protein sequence ID" value="ELQ76726.1"/>
    <property type="molecule type" value="Genomic_DNA"/>
</dbReference>
<dbReference type="GO" id="GO:0042781">
    <property type="term" value="F:3'-tRNA processing endoribonuclease activity"/>
    <property type="evidence" value="ECO:0007669"/>
    <property type="project" value="UniProtKB-EC"/>
</dbReference>
<dbReference type="Gene3D" id="3.60.15.10">
    <property type="entry name" value="Ribonuclease Z/Hydroxyacylglutathione hydrolase-like"/>
    <property type="match status" value="1"/>
</dbReference>
<evidence type="ECO:0000313" key="2">
    <source>
        <dbReference type="Proteomes" id="UP000011185"/>
    </source>
</evidence>
<reference evidence="1 2" key="1">
    <citation type="journal article" date="2012" name="PLoS Pathog.">
        <title>The genome of the obligate intracellular parasite Trachipleistophora hominis: new insights into microsporidian genome dynamics and reductive evolution.</title>
        <authorList>
            <person name="Heinz E."/>
            <person name="Williams T.A."/>
            <person name="Nakjang S."/>
            <person name="Noel C.J."/>
            <person name="Swan D.C."/>
            <person name="Goldberg A.V."/>
            <person name="Harris S.R."/>
            <person name="Weinmaier T."/>
            <person name="Markert S."/>
            <person name="Becher D."/>
            <person name="Bernhardt J."/>
            <person name="Dagan T."/>
            <person name="Hacker C."/>
            <person name="Lucocq J.M."/>
            <person name="Schweder T."/>
            <person name="Rattei T."/>
            <person name="Hall N."/>
            <person name="Hirt R.P."/>
            <person name="Embley T.M."/>
        </authorList>
    </citation>
    <scope>NUCLEOTIDE SEQUENCE [LARGE SCALE GENOMIC DNA]</scope>
</reference>
<gene>
    <name evidence="1" type="ORF">THOM_0280</name>
</gene>
<accession>L7K065</accession>
<dbReference type="Proteomes" id="UP000011185">
    <property type="component" value="Unassembled WGS sequence"/>
</dbReference>
<name>L7K065_TRAHO</name>
<dbReference type="GO" id="GO:0003684">
    <property type="term" value="F:damaged DNA binding"/>
    <property type="evidence" value="ECO:0007669"/>
    <property type="project" value="TreeGrafter"/>
</dbReference>
<keyword evidence="1" id="KW-0378">Hydrolase</keyword>
<dbReference type="InParanoid" id="L7K065"/>
<dbReference type="GO" id="GO:0035312">
    <property type="term" value="F:5'-3' DNA exonuclease activity"/>
    <property type="evidence" value="ECO:0007669"/>
    <property type="project" value="TreeGrafter"/>
</dbReference>
<dbReference type="CDD" id="cd16273">
    <property type="entry name" value="SNM1A-1C-like_MBL-fold"/>
    <property type="match status" value="1"/>
</dbReference>
<dbReference type="OMA" id="CYSAYTR"/>
<dbReference type="PANTHER" id="PTHR23240">
    <property type="entry name" value="DNA CROSS-LINK REPAIR PROTEIN PSO2/SNM1-RELATED"/>
    <property type="match status" value="1"/>
</dbReference>